<dbReference type="VEuPathDB" id="FungiDB:PAAG_11851"/>
<evidence type="ECO:0000313" key="2">
    <source>
        <dbReference type="Proteomes" id="UP000002059"/>
    </source>
</evidence>
<dbReference type="Proteomes" id="UP000002059">
    <property type="component" value="Partially assembled WGS sequence"/>
</dbReference>
<dbReference type="RefSeq" id="XP_015702916.1">
    <property type="nucleotide sequence ID" value="XM_015847428.1"/>
</dbReference>
<dbReference type="GeneID" id="9096788"/>
<evidence type="ECO:0000313" key="1">
    <source>
        <dbReference type="EMBL" id="KGQ01388.1"/>
    </source>
</evidence>
<reference evidence="1 2" key="1">
    <citation type="journal article" date="2011" name="PLoS Genet.">
        <title>Comparative genomic analysis of human fungal pathogens causing paracoccidioidomycosis.</title>
        <authorList>
            <person name="Desjardins C.A."/>
            <person name="Champion M.D."/>
            <person name="Holder J.W."/>
            <person name="Muszewska A."/>
            <person name="Goldberg J."/>
            <person name="Bailao A.M."/>
            <person name="Brigido M.M."/>
            <person name="Ferreira M.E."/>
            <person name="Garcia A.M."/>
            <person name="Grynberg M."/>
            <person name="Gujja S."/>
            <person name="Heiman D.I."/>
            <person name="Henn M.R."/>
            <person name="Kodira C.D."/>
            <person name="Leon-Narvaez H."/>
            <person name="Longo L.V."/>
            <person name="Ma L.J."/>
            <person name="Malavazi I."/>
            <person name="Matsuo A.L."/>
            <person name="Morais F.V."/>
            <person name="Pereira M."/>
            <person name="Rodriguez-Brito S."/>
            <person name="Sakthikumar S."/>
            <person name="Salem-Izacc S.M."/>
            <person name="Sykes S.M."/>
            <person name="Teixeira M.M."/>
            <person name="Vallejo M.C."/>
            <person name="Walter M.E."/>
            <person name="Yandava C."/>
            <person name="Young S."/>
            <person name="Zeng Q."/>
            <person name="Zucker J."/>
            <person name="Felipe M.S."/>
            <person name="Goldman G.H."/>
            <person name="Haas B.J."/>
            <person name="McEwen J.G."/>
            <person name="Nino-Vega G."/>
            <person name="Puccia R."/>
            <person name="San-Blas G."/>
            <person name="Soares C.M."/>
            <person name="Birren B.W."/>
            <person name="Cuomo C.A."/>
        </authorList>
    </citation>
    <scope>NUCLEOTIDE SEQUENCE [LARGE SCALE GENOMIC DNA]</scope>
    <source>
        <strain evidence="2">ATCC MYA-826 / Pb01</strain>
    </source>
</reference>
<gene>
    <name evidence="1" type="ORF">PAAG_11851</name>
</gene>
<organism evidence="1 2">
    <name type="scientific">Paracoccidioides lutzii (strain ATCC MYA-826 / Pb01)</name>
    <name type="common">Paracoccidioides brasiliensis</name>
    <dbReference type="NCBI Taxonomy" id="502779"/>
    <lineage>
        <taxon>Eukaryota</taxon>
        <taxon>Fungi</taxon>
        <taxon>Dikarya</taxon>
        <taxon>Ascomycota</taxon>
        <taxon>Pezizomycotina</taxon>
        <taxon>Eurotiomycetes</taxon>
        <taxon>Eurotiomycetidae</taxon>
        <taxon>Onygenales</taxon>
        <taxon>Ajellomycetaceae</taxon>
        <taxon>Paracoccidioides</taxon>
    </lineage>
</organism>
<proteinExistence type="predicted"/>
<dbReference type="HOGENOM" id="CLU_2159140_0_0_1"/>
<protein>
    <submittedName>
        <fullName evidence="1">Uncharacterized protein</fullName>
    </submittedName>
</protein>
<keyword evidence="2" id="KW-1185">Reference proteome</keyword>
<dbReference type="EMBL" id="KN294002">
    <property type="protein sequence ID" value="KGQ01388.1"/>
    <property type="molecule type" value="Genomic_DNA"/>
</dbReference>
<dbReference type="AlphaFoldDB" id="A0A0A2V1K4"/>
<name>A0A0A2V1K4_PARBA</name>
<accession>A0A0A2V1K4</accession>
<dbReference type="KEGG" id="pbl:PAAG_11851"/>
<sequence length="111" mass="12475">MAHQWAEEEHAGLVNSGDREGLWNLGEKFAANTVLFVVECCDNTSPPGGLSILSSDPDRKTDFISSIRHLVHGDYFAIIIWLLSLNVYVNYEHIPTVSCHLIGYPCWIDDE</sequence>